<accession>A0A4C1XMS4</accession>
<protein>
    <submittedName>
        <fullName evidence="1">Uncharacterized protein</fullName>
    </submittedName>
</protein>
<proteinExistence type="predicted"/>
<comment type="caution">
    <text evidence="1">The sequence shown here is derived from an EMBL/GenBank/DDBJ whole genome shotgun (WGS) entry which is preliminary data.</text>
</comment>
<dbReference type="Proteomes" id="UP000299102">
    <property type="component" value="Unassembled WGS sequence"/>
</dbReference>
<gene>
    <name evidence="1" type="ORF">EVAR_48092_1</name>
</gene>
<name>A0A4C1XMS4_EUMVA</name>
<organism evidence="1 2">
    <name type="scientific">Eumeta variegata</name>
    <name type="common">Bagworm moth</name>
    <name type="synonym">Eumeta japonica</name>
    <dbReference type="NCBI Taxonomy" id="151549"/>
    <lineage>
        <taxon>Eukaryota</taxon>
        <taxon>Metazoa</taxon>
        <taxon>Ecdysozoa</taxon>
        <taxon>Arthropoda</taxon>
        <taxon>Hexapoda</taxon>
        <taxon>Insecta</taxon>
        <taxon>Pterygota</taxon>
        <taxon>Neoptera</taxon>
        <taxon>Endopterygota</taxon>
        <taxon>Lepidoptera</taxon>
        <taxon>Glossata</taxon>
        <taxon>Ditrysia</taxon>
        <taxon>Tineoidea</taxon>
        <taxon>Psychidae</taxon>
        <taxon>Oiketicinae</taxon>
        <taxon>Eumeta</taxon>
    </lineage>
</organism>
<dbReference type="AlphaFoldDB" id="A0A4C1XMS4"/>
<sequence>MFAKIKPQEGTGVVREYLSGLVPGSLIVSGAVLHSVPFRDETRTRKVRFGTLNVCGGMNNKFDEVCILMKDKRLDTLCMNGIKKKGRPRKKGSGGAIKHESFEVIDLAFIRANEDVVVLASFYQKDYLNVKTVTNV</sequence>
<evidence type="ECO:0000313" key="1">
    <source>
        <dbReference type="EMBL" id="GBP63834.1"/>
    </source>
</evidence>
<keyword evidence="2" id="KW-1185">Reference proteome</keyword>
<dbReference type="OrthoDB" id="418748at2759"/>
<dbReference type="EMBL" id="BGZK01000881">
    <property type="protein sequence ID" value="GBP63834.1"/>
    <property type="molecule type" value="Genomic_DNA"/>
</dbReference>
<reference evidence="1 2" key="1">
    <citation type="journal article" date="2019" name="Commun. Biol.">
        <title>The bagworm genome reveals a unique fibroin gene that provides high tensile strength.</title>
        <authorList>
            <person name="Kono N."/>
            <person name="Nakamura H."/>
            <person name="Ohtoshi R."/>
            <person name="Tomita M."/>
            <person name="Numata K."/>
            <person name="Arakawa K."/>
        </authorList>
    </citation>
    <scope>NUCLEOTIDE SEQUENCE [LARGE SCALE GENOMIC DNA]</scope>
</reference>
<evidence type="ECO:0000313" key="2">
    <source>
        <dbReference type="Proteomes" id="UP000299102"/>
    </source>
</evidence>